<dbReference type="InterPro" id="IPR001563">
    <property type="entry name" value="Peptidase_S10"/>
</dbReference>
<dbReference type="OrthoDB" id="443318at2759"/>
<dbReference type="Gene3D" id="3.40.50.1820">
    <property type="entry name" value="alpha/beta hydrolase"/>
    <property type="match status" value="1"/>
</dbReference>
<dbReference type="GO" id="GO:0019748">
    <property type="term" value="P:secondary metabolic process"/>
    <property type="evidence" value="ECO:0007669"/>
    <property type="project" value="TreeGrafter"/>
</dbReference>
<accession>A0A200QJJ9</accession>
<comment type="caution">
    <text evidence="2">The sequence shown here is derived from an EMBL/GenBank/DDBJ whole genome shotgun (WGS) entry which is preliminary data.</text>
</comment>
<reference evidence="2 3" key="1">
    <citation type="journal article" date="2017" name="Mol. Plant">
        <title>The Genome of Medicinal Plant Macleaya cordata Provides New Insights into Benzylisoquinoline Alkaloids Metabolism.</title>
        <authorList>
            <person name="Liu X."/>
            <person name="Liu Y."/>
            <person name="Huang P."/>
            <person name="Ma Y."/>
            <person name="Qing Z."/>
            <person name="Tang Q."/>
            <person name="Cao H."/>
            <person name="Cheng P."/>
            <person name="Zheng Y."/>
            <person name="Yuan Z."/>
            <person name="Zhou Y."/>
            <person name="Liu J."/>
            <person name="Tang Z."/>
            <person name="Zhuo Y."/>
            <person name="Zhang Y."/>
            <person name="Yu L."/>
            <person name="Huang J."/>
            <person name="Yang P."/>
            <person name="Peng Q."/>
            <person name="Zhang J."/>
            <person name="Jiang W."/>
            <person name="Zhang Z."/>
            <person name="Lin K."/>
            <person name="Ro D.K."/>
            <person name="Chen X."/>
            <person name="Xiong X."/>
            <person name="Shang Y."/>
            <person name="Huang S."/>
            <person name="Zeng J."/>
        </authorList>
    </citation>
    <scope>NUCLEOTIDE SEQUENCE [LARGE SCALE GENOMIC DNA]</scope>
    <source>
        <strain evidence="3">cv. BLH2017</strain>
        <tissue evidence="2">Root</tissue>
    </source>
</reference>
<dbReference type="PANTHER" id="PTHR11802:SF29">
    <property type="entry name" value="SERINE CARBOXYPEPTIDASE-LIKE 19"/>
    <property type="match status" value="1"/>
</dbReference>
<protein>
    <submittedName>
        <fullName evidence="2">Peptidase S10</fullName>
    </submittedName>
</protein>
<organism evidence="2 3">
    <name type="scientific">Macleaya cordata</name>
    <name type="common">Five-seeded plume-poppy</name>
    <name type="synonym">Bocconia cordata</name>
    <dbReference type="NCBI Taxonomy" id="56857"/>
    <lineage>
        <taxon>Eukaryota</taxon>
        <taxon>Viridiplantae</taxon>
        <taxon>Streptophyta</taxon>
        <taxon>Embryophyta</taxon>
        <taxon>Tracheophyta</taxon>
        <taxon>Spermatophyta</taxon>
        <taxon>Magnoliopsida</taxon>
        <taxon>Ranunculales</taxon>
        <taxon>Papaveraceae</taxon>
        <taxon>Papaveroideae</taxon>
        <taxon>Macleaya</taxon>
    </lineage>
</organism>
<dbReference type="AlphaFoldDB" id="A0A200QJJ9"/>
<dbReference type="GO" id="GO:0004185">
    <property type="term" value="F:serine-type carboxypeptidase activity"/>
    <property type="evidence" value="ECO:0007669"/>
    <property type="project" value="InterPro"/>
</dbReference>
<dbReference type="SUPFAM" id="SSF53474">
    <property type="entry name" value="alpha/beta-Hydrolases"/>
    <property type="match status" value="1"/>
</dbReference>
<gene>
    <name evidence="2" type="ORF">BVC80_53g21</name>
</gene>
<dbReference type="GO" id="GO:0016747">
    <property type="term" value="F:acyltransferase activity, transferring groups other than amino-acyl groups"/>
    <property type="evidence" value="ECO:0007669"/>
    <property type="project" value="TreeGrafter"/>
</dbReference>
<dbReference type="EMBL" id="MVGT01001852">
    <property type="protein sequence ID" value="OVA10688.1"/>
    <property type="molecule type" value="Genomic_DNA"/>
</dbReference>
<proteinExistence type="inferred from homology"/>
<keyword evidence="3" id="KW-1185">Reference proteome</keyword>
<dbReference type="InParanoid" id="A0A200QJJ9"/>
<dbReference type="Proteomes" id="UP000195402">
    <property type="component" value="Unassembled WGS sequence"/>
</dbReference>
<sequence>MKLASSNTTRSFSQSTISYLPGFTGPLPFHLETGYIGVDETEDVQLFYYFVRSERNAKEDPLLLWLTGGPGCSAFSGLVFEIGPLKFEVVEYNGSLPTLVPNPHSWTKAASIIFLDQPVGTGFSYSKSSEGWMTGDLKSTEQVYQFLRKWLINHPELLRNPVYVGGDSYSGFTVPLVVQDISDGNEAGNEPFINLKGYLLGNPVTDPIQEQNSKVPFSHGMGLISDELYESLKKSCAGEYTNVNPSNTQCLKDLQAYYKCILGINTVHILEPICYFLASPETETLVPYKRSLRENLKQLDDPKPPLRDPPAPSPECRSYAYLLSAYWINDKNVRKALHVRDGTVQQWQRCSDRLSYKNEISSSLRYHLTLSERGYRSLIYSGDHDITVTFIGTQAWIKSLNYSIIDDWRPWFVDAQIGGYTRTYSNNMTFATLKGAGHTAPEYNPKEGFEMFKRWMDNEAL</sequence>
<evidence type="ECO:0000313" key="3">
    <source>
        <dbReference type="Proteomes" id="UP000195402"/>
    </source>
</evidence>
<dbReference type="OMA" id="MHLCTEA"/>
<name>A0A200QJJ9_MACCD</name>
<dbReference type="GO" id="GO:0006508">
    <property type="term" value="P:proteolysis"/>
    <property type="evidence" value="ECO:0007669"/>
    <property type="project" value="InterPro"/>
</dbReference>
<evidence type="ECO:0000256" key="1">
    <source>
        <dbReference type="ARBA" id="ARBA00009431"/>
    </source>
</evidence>
<dbReference type="PRINTS" id="PR00724">
    <property type="entry name" value="CRBOXYPTASEC"/>
</dbReference>
<dbReference type="PANTHER" id="PTHR11802">
    <property type="entry name" value="SERINE PROTEASE FAMILY S10 SERINE CARBOXYPEPTIDASE"/>
    <property type="match status" value="1"/>
</dbReference>
<dbReference type="FunCoup" id="A0A200QJJ9">
    <property type="interactions" value="2108"/>
</dbReference>
<dbReference type="Pfam" id="PF00450">
    <property type="entry name" value="Peptidase_S10"/>
    <property type="match status" value="1"/>
</dbReference>
<dbReference type="InterPro" id="IPR029058">
    <property type="entry name" value="AB_hydrolase_fold"/>
</dbReference>
<evidence type="ECO:0000313" key="2">
    <source>
        <dbReference type="EMBL" id="OVA10688.1"/>
    </source>
</evidence>
<comment type="similarity">
    <text evidence="1">Belongs to the peptidase S10 family.</text>
</comment>